<dbReference type="SUPFAM" id="SSF52540">
    <property type="entry name" value="P-loop containing nucleoside triphosphate hydrolases"/>
    <property type="match status" value="1"/>
</dbReference>
<feature type="transmembrane region" description="Helical" evidence="1">
    <location>
        <begin position="841"/>
        <end position="874"/>
    </location>
</feature>
<proteinExistence type="predicted"/>
<evidence type="ECO:0000256" key="1">
    <source>
        <dbReference type="SAM" id="Phobius"/>
    </source>
</evidence>
<evidence type="ECO:0000313" key="4">
    <source>
        <dbReference type="Proteomes" id="UP000271624"/>
    </source>
</evidence>
<feature type="transmembrane region" description="Helical" evidence="1">
    <location>
        <begin position="1041"/>
        <end position="1061"/>
    </location>
</feature>
<reference evidence="3" key="1">
    <citation type="submission" date="2018-12" db="EMBL/GenBank/DDBJ databases">
        <authorList>
            <person name="Will S."/>
            <person name="Neumann-Schaal M."/>
            <person name="Henke P."/>
        </authorList>
    </citation>
    <scope>NUCLEOTIDE SEQUENCE</scope>
    <source>
        <strain evidence="3">PCC 7102</strain>
    </source>
</reference>
<keyword evidence="4" id="KW-1185">Reference proteome</keyword>
<dbReference type="EMBL" id="RSCL01000048">
    <property type="protein sequence ID" value="RUS94439.1"/>
    <property type="molecule type" value="Genomic_DNA"/>
</dbReference>
<gene>
    <name evidence="3" type="ORF">DSM106972_093340</name>
</gene>
<keyword evidence="1" id="KW-0812">Transmembrane</keyword>
<keyword evidence="1" id="KW-0472">Membrane</keyword>
<dbReference type="InterPro" id="IPR027417">
    <property type="entry name" value="P-loop_NTPase"/>
</dbReference>
<feature type="transmembrane region" description="Helical" evidence="1">
    <location>
        <begin position="964"/>
        <end position="981"/>
    </location>
</feature>
<dbReference type="OrthoDB" id="419058at2"/>
<comment type="caution">
    <text evidence="3">The sequence shown here is derived from an EMBL/GenBank/DDBJ whole genome shotgun (WGS) entry which is preliminary data.</text>
</comment>
<protein>
    <recommendedName>
        <fullName evidence="2">NACHT domain-containing protein</fullName>
    </recommendedName>
</protein>
<feature type="transmembrane region" description="Helical" evidence="1">
    <location>
        <begin position="993"/>
        <end position="1015"/>
    </location>
</feature>
<organism evidence="3 4">
    <name type="scientific">Dulcicalothrix desertica PCC 7102</name>
    <dbReference type="NCBI Taxonomy" id="232991"/>
    <lineage>
        <taxon>Bacteria</taxon>
        <taxon>Bacillati</taxon>
        <taxon>Cyanobacteriota</taxon>
        <taxon>Cyanophyceae</taxon>
        <taxon>Nostocales</taxon>
        <taxon>Calotrichaceae</taxon>
        <taxon>Dulcicalothrix</taxon>
    </lineage>
</organism>
<feature type="transmembrane region" description="Helical" evidence="1">
    <location>
        <begin position="795"/>
        <end position="820"/>
    </location>
</feature>
<dbReference type="Pfam" id="PF05729">
    <property type="entry name" value="NACHT"/>
    <property type="match status" value="1"/>
</dbReference>
<dbReference type="RefSeq" id="WP_158633012.1">
    <property type="nucleotide sequence ID" value="NZ_RSCL01000048.1"/>
</dbReference>
<name>A0A433UKZ8_9CYAN</name>
<dbReference type="Pfam" id="PF12770">
    <property type="entry name" value="CHAT"/>
    <property type="match status" value="1"/>
</dbReference>
<dbReference type="Gene3D" id="3.40.50.300">
    <property type="entry name" value="P-loop containing nucleotide triphosphate hydrolases"/>
    <property type="match status" value="1"/>
</dbReference>
<accession>A0A433UKZ8</accession>
<evidence type="ECO:0000259" key="2">
    <source>
        <dbReference type="PROSITE" id="PS50837"/>
    </source>
</evidence>
<keyword evidence="1" id="KW-1133">Transmembrane helix</keyword>
<reference evidence="3" key="2">
    <citation type="journal article" date="2019" name="Genome Biol. Evol.">
        <title>Day and night: Metabolic profiles and evolutionary relationships of six axenic non-marine cyanobacteria.</title>
        <authorList>
            <person name="Will S.E."/>
            <person name="Henke P."/>
            <person name="Boedeker C."/>
            <person name="Huang S."/>
            <person name="Brinkmann H."/>
            <person name="Rohde M."/>
            <person name="Jarek M."/>
            <person name="Friedl T."/>
            <person name="Seufert S."/>
            <person name="Schumacher M."/>
            <person name="Overmann J."/>
            <person name="Neumann-Schaal M."/>
            <person name="Petersen J."/>
        </authorList>
    </citation>
    <scope>NUCLEOTIDE SEQUENCE [LARGE SCALE GENOMIC DNA]</scope>
    <source>
        <strain evidence="3">PCC 7102</strain>
    </source>
</reference>
<feature type="transmembrane region" description="Helical" evidence="1">
    <location>
        <begin position="880"/>
        <end position="910"/>
    </location>
</feature>
<evidence type="ECO:0000313" key="3">
    <source>
        <dbReference type="EMBL" id="RUS94439.1"/>
    </source>
</evidence>
<dbReference type="InterPro" id="IPR007111">
    <property type="entry name" value="NACHT_NTPase"/>
</dbReference>
<sequence length="1117" mass="128625">MGKLVILQLLEGDFQRGFSCTVQIGLDGGTIETRAQITGRLPANPDMPQKLNDEWRSVFNFNENSRIKAKQAGVTNFSHTDTVNNFVEYLNNWLNNSTDLEWQKIRDFLQQSLNNEEEIRVIIQTKDPILRRIPWQAWNLFAENYPSSEIALSPTTFATPGDLPLSNSNKVRILVVLGSSTVADGSQEIDITFDQKELEKLKQLGAFLKFLKQPDPQELRDCLWLEEGWDIFFFAGHSSSSLDGQVGEIILNELAQGLNITELFEALKKAISRGLQLAIFNSCDGLGLAKQLAELNIRQMIVMREPVPDAVAKTFLKHFLTALACNNQSLYASVREARLRLEEFNEQYPGAKYLPVICQNPTVIPPTWEKLRTGGRIHGANWNPNCHLSREEYQKRQVLLSKVRNFWVEGVLEKRLHGRVLLELGLEERLDAVNHPWGMVWETPNQLRQTLAPGTRVIDKFNEMAFCRTLLILGQPGSGKTITLLSLARDLINRAEIDVNQPIPVVFNLSSWGSEKAKQTIADWLVKEFQRSYKVSKKFALFLIKSQKLLLILDGLDEVKEERRNLCVQALNQFRQDYGETEIVIASRIRDYERLNYRLDLQSAIYLQPLTREQINYYFDIAGSQLAAVRNLWQEDETLQELAQSPLMLDIMTLAYQGLESEDLPIIDSIEGRRKHLLDKYIERMFERRRGLKKERYKKEDSMRWLIWLAKRMSFEKETVFLIESMQPSWLLNKTHEWIYRIIFVLAVGITFHLLGCFLISLTAESIFSPSLYSIYGSEFYGSEFTNNTTIFEKFIILFMNWKVSFVLTTIIAIINMIIIKLQRTKEIKTFEKINISLFKIYFIFIKGAFLGLIIGILNSVILTLTSAIFMLLYLIQPSLAIIILPLLVIITNPLFIIITSTLITCFYIYNNKILAKISKNQILNNHSQELIINNYSFNNKYIERLIFLLVVSFNNSSGLSIRIFALFCGLISILCFGLRGDELEKKAFPNQGIYRSSINAAIFSLIGGLILGLINKWTLDLEQELIALSHYTNYDVLGQILNYGIFWGLILALIPALSVIKHITLRIILYFKKYTPWNYARFLDYATERIFLQKVGGGYIFIHRLLQEHFASLKLD</sequence>
<dbReference type="AlphaFoldDB" id="A0A433UKZ8"/>
<dbReference type="PROSITE" id="PS50837">
    <property type="entry name" value="NACHT"/>
    <property type="match status" value="1"/>
</dbReference>
<dbReference type="Proteomes" id="UP000271624">
    <property type="component" value="Unassembled WGS sequence"/>
</dbReference>
<dbReference type="InterPro" id="IPR024983">
    <property type="entry name" value="CHAT_dom"/>
</dbReference>
<feature type="domain" description="NACHT" evidence="2">
    <location>
        <begin position="468"/>
        <end position="588"/>
    </location>
</feature>